<keyword evidence="2" id="KW-1185">Reference proteome</keyword>
<proteinExistence type="predicted"/>
<evidence type="ECO:0008006" key="3">
    <source>
        <dbReference type="Google" id="ProtNLM"/>
    </source>
</evidence>
<dbReference type="Proteomes" id="UP000000233">
    <property type="component" value="Chromosome"/>
</dbReference>
<reference evidence="1 2" key="1">
    <citation type="journal article" date="2008" name="Proc. Natl. Acad. Sci. U.S.A.">
        <title>Nitrogen fixation island and rhizosphere competence traits in the genome of root-associated Pseudomonas stutzeri A1501.</title>
        <authorList>
            <person name="Yan Y."/>
            <person name="Yang J."/>
            <person name="Dou Y."/>
            <person name="Chen M."/>
            <person name="Ping S."/>
            <person name="Peng J."/>
            <person name="Lu W."/>
            <person name="Zhang W."/>
            <person name="Yao Z."/>
            <person name="Li H."/>
            <person name="Liu W."/>
            <person name="He S."/>
            <person name="Geng L."/>
            <person name="Zhang X."/>
            <person name="Yang F."/>
            <person name="Yu H."/>
            <person name="Zhan Y."/>
            <person name="Li D."/>
            <person name="Lin Z."/>
            <person name="Wang Y."/>
            <person name="Elmerich C."/>
            <person name="Lin M."/>
            <person name="Jin Q."/>
        </authorList>
    </citation>
    <scope>NUCLEOTIDE SEQUENCE [LARGE SCALE GENOMIC DNA]</scope>
    <source>
        <strain evidence="1 2">A1501</strain>
    </source>
</reference>
<organism evidence="1 2">
    <name type="scientific">Stutzerimonas stutzeri (strain A1501)</name>
    <name type="common">Pseudomonas stutzeri</name>
    <dbReference type="NCBI Taxonomy" id="379731"/>
    <lineage>
        <taxon>Bacteria</taxon>
        <taxon>Pseudomonadati</taxon>
        <taxon>Pseudomonadota</taxon>
        <taxon>Gammaproteobacteria</taxon>
        <taxon>Pseudomonadales</taxon>
        <taxon>Pseudomonadaceae</taxon>
        <taxon>Stutzerimonas</taxon>
    </lineage>
</organism>
<evidence type="ECO:0000313" key="1">
    <source>
        <dbReference type="EMBL" id="ABP78295.1"/>
    </source>
</evidence>
<dbReference type="HOGENOM" id="CLU_905763_0_0_6"/>
<accession>A4VH44</accession>
<protein>
    <recommendedName>
        <fullName evidence="3">Apea-like HEPN domain-containing protein</fullName>
    </recommendedName>
</protein>
<dbReference type="RefSeq" id="WP_011911821.1">
    <property type="nucleotide sequence ID" value="NC_009434.1"/>
</dbReference>
<sequence>MSRKRPPEERILVLARDQRRKYGARLTFQVQRPEYIGGLENVTLLIDDGALATIEPGRVLSWEGGQRYHIEVVGFPTASDAEEAGMRTAQSLLLTAVSLNFGLRLNYHSHEPPTVFDRTVSTGVSAWGEGFAFWPQEVVLKELTQTLAVPLRDRRLLLSMELFVAAGLESNDRAKFVMAVSALEPLAAQQELGPDVAAVIDDLARRLAGESAISDDLRNSLRGRLLQLKRESIRQALKRLSAVWLPGDQDAWRDLDRAYALRSELLHEGRPNDLDILLSEETRKVSNLLRRIYQQAFEYKLHSPIAT</sequence>
<name>A4VH44_STUS1</name>
<evidence type="ECO:0000313" key="2">
    <source>
        <dbReference type="Proteomes" id="UP000000233"/>
    </source>
</evidence>
<dbReference type="EMBL" id="CP000304">
    <property type="protein sequence ID" value="ABP78295.1"/>
    <property type="molecule type" value="Genomic_DNA"/>
</dbReference>
<dbReference type="AlphaFoldDB" id="A4VH44"/>
<gene>
    <name evidence="1" type="ordered locus">PST_0589</name>
</gene>
<dbReference type="KEGG" id="psa:PST_0589"/>